<organism evidence="1 2">
    <name type="scientific">Lactobacillus johnsonii</name>
    <dbReference type="NCBI Taxonomy" id="33959"/>
    <lineage>
        <taxon>Bacteria</taxon>
        <taxon>Bacillati</taxon>
        <taxon>Bacillota</taxon>
        <taxon>Bacilli</taxon>
        <taxon>Lactobacillales</taxon>
        <taxon>Lactobacillaceae</taxon>
        <taxon>Lactobacillus</taxon>
    </lineage>
</organism>
<accession>A0A9X7U218</accession>
<protein>
    <submittedName>
        <fullName evidence="1">Uncharacterized protein</fullName>
    </submittedName>
</protein>
<reference evidence="1 2" key="1">
    <citation type="submission" date="2020-01" db="EMBL/GenBank/DDBJ databases">
        <title>Complete and circular genome sequences of six lactobacillus isolates from horses.</title>
        <authorList>
            <person name="Hassan H.M."/>
        </authorList>
    </citation>
    <scope>NUCLEOTIDE SEQUENCE [LARGE SCALE GENOMIC DNA]</scope>
    <source>
        <strain evidence="1 2">3DG</strain>
    </source>
</reference>
<evidence type="ECO:0000313" key="1">
    <source>
        <dbReference type="EMBL" id="QLL68285.1"/>
    </source>
</evidence>
<proteinExistence type="predicted"/>
<dbReference type="RefSeq" id="WP_180872783.1">
    <property type="nucleotide sequence ID" value="NZ_CP047409.1"/>
</dbReference>
<evidence type="ECO:0000313" key="2">
    <source>
        <dbReference type="Proteomes" id="UP000510788"/>
    </source>
</evidence>
<gene>
    <name evidence="1" type="ORF">GTO82_05295</name>
</gene>
<dbReference type="AlphaFoldDB" id="A0A9X7U218"/>
<dbReference type="Proteomes" id="UP000510788">
    <property type="component" value="Chromosome"/>
</dbReference>
<sequence length="152" mass="17832">MTLMPNKPFFEMEQPTNPRDVKKIVENLKEALNLKSKLDDKNIIGQKEQLLKVFKNSESWKYFSNINNYFLEEVIGNDTILKNYLIEINKILIAGAEANKLSVEIVKQYFNRLDSCLKSKLSGINFEFLKYISTNGTIEQKKILYDYLFNDF</sequence>
<name>A0A9X7U218_LACJH</name>
<dbReference type="EMBL" id="CP047409">
    <property type="protein sequence ID" value="QLL68285.1"/>
    <property type="molecule type" value="Genomic_DNA"/>
</dbReference>